<comment type="similarity">
    <text evidence="1">Belongs to the bacterial solute-binding protein 3 family.</text>
</comment>
<dbReference type="SMART" id="SM00062">
    <property type="entry name" value="PBPb"/>
    <property type="match status" value="1"/>
</dbReference>
<feature type="domain" description="Solute-binding protein family 3/N-terminal" evidence="4">
    <location>
        <begin position="37"/>
        <end position="287"/>
    </location>
</feature>
<evidence type="ECO:0000256" key="1">
    <source>
        <dbReference type="ARBA" id="ARBA00010333"/>
    </source>
</evidence>
<dbReference type="SUPFAM" id="SSF53850">
    <property type="entry name" value="Periplasmic binding protein-like II"/>
    <property type="match status" value="1"/>
</dbReference>
<dbReference type="STRING" id="706570.PT85_14480"/>
<dbReference type="GO" id="GO:0030288">
    <property type="term" value="C:outer membrane-bounded periplasmic space"/>
    <property type="evidence" value="ECO:0007669"/>
    <property type="project" value="TreeGrafter"/>
</dbReference>
<comment type="caution">
    <text evidence="5">The sequence shown here is derived from an EMBL/GenBank/DDBJ whole genome shotgun (WGS) entry which is preliminary data.</text>
</comment>
<name>A0A0B3BM63_9PSED</name>
<evidence type="ECO:0000256" key="2">
    <source>
        <dbReference type="ARBA" id="ARBA00022448"/>
    </source>
</evidence>
<dbReference type="InterPro" id="IPR051455">
    <property type="entry name" value="Bact_solute-bind_prot3"/>
</dbReference>
<dbReference type="CDD" id="cd13688">
    <property type="entry name" value="PBP2_GltI_DEBP"/>
    <property type="match status" value="1"/>
</dbReference>
<organism evidence="5 6">
    <name type="scientific">Pseudomonas flexibilis</name>
    <dbReference type="NCBI Taxonomy" id="706570"/>
    <lineage>
        <taxon>Bacteria</taxon>
        <taxon>Pseudomonadati</taxon>
        <taxon>Pseudomonadota</taxon>
        <taxon>Gammaproteobacteria</taxon>
        <taxon>Pseudomonadales</taxon>
        <taxon>Pseudomonadaceae</taxon>
        <taxon>Pseudomonas</taxon>
    </lineage>
</organism>
<keyword evidence="6" id="KW-1185">Reference proteome</keyword>
<dbReference type="GO" id="GO:0006865">
    <property type="term" value="P:amino acid transport"/>
    <property type="evidence" value="ECO:0007669"/>
    <property type="project" value="TreeGrafter"/>
</dbReference>
<accession>A0A0B3BM63</accession>
<dbReference type="Proteomes" id="UP000030980">
    <property type="component" value="Unassembled WGS sequence"/>
</dbReference>
<evidence type="ECO:0000259" key="4">
    <source>
        <dbReference type="SMART" id="SM00062"/>
    </source>
</evidence>
<dbReference type="InterPro" id="IPR001638">
    <property type="entry name" value="Solute-binding_3/MltF_N"/>
</dbReference>
<evidence type="ECO:0000313" key="6">
    <source>
        <dbReference type="Proteomes" id="UP000030980"/>
    </source>
</evidence>
<gene>
    <name evidence="5" type="ORF">PT85_14480</name>
</gene>
<dbReference type="AlphaFoldDB" id="A0A0B3BM63"/>
<dbReference type="PANTHER" id="PTHR30085">
    <property type="entry name" value="AMINO ACID ABC TRANSPORTER PERMEASE"/>
    <property type="match status" value="1"/>
</dbReference>
<evidence type="ECO:0000256" key="3">
    <source>
        <dbReference type="ARBA" id="ARBA00022729"/>
    </source>
</evidence>
<keyword evidence="3" id="KW-0732">Signal</keyword>
<reference evidence="5 6" key="1">
    <citation type="submission" date="2014-11" db="EMBL/GenBank/DDBJ databases">
        <title>Genome sequence of Pseudomonas tuomuerensis JCM 14085.</title>
        <authorList>
            <person name="Shin S.-K."/>
            <person name="Yi H."/>
        </authorList>
    </citation>
    <scope>NUCLEOTIDE SEQUENCE [LARGE SCALE GENOMIC DNA]</scope>
    <source>
        <strain evidence="5 6">JCM 14085</strain>
    </source>
</reference>
<proteinExistence type="inferred from homology"/>
<dbReference type="Pfam" id="PF00497">
    <property type="entry name" value="SBP_bac_3"/>
    <property type="match status" value="1"/>
</dbReference>
<sequence length="301" mass="33347">MNMKRHTIASLLLVGLLALLPVLAGANTLERVRMNNTFTLGYLPDFEPFSSESGGTVSGYGIELCLKIADRVKAELGLSDMQVRYEAVSRGEVIGAIQSGAIDIFCTPTPETLAYRKEVSFSRPVYTAGLAVVVRTDAAPQLVRVLSGEPAHTGPTWRATINQGLAKHTYATIEGGITEEWARDRMRKLGVIATLVTVDSHEQGIQWVAERKADAFFGERMLLQTDLRKRADADQMQVLDTLFGFMPVSFPIERGDEDFRLLVDTVISELYRSGDIVRVHRQYLGELREGAELLFPIYALP</sequence>
<dbReference type="Gene3D" id="3.40.190.10">
    <property type="entry name" value="Periplasmic binding protein-like II"/>
    <property type="match status" value="2"/>
</dbReference>
<dbReference type="OrthoDB" id="9149558at2"/>
<keyword evidence="2" id="KW-0813">Transport</keyword>
<protein>
    <submittedName>
        <fullName evidence="5">ABC transporter substrate-binding protein</fullName>
    </submittedName>
</protein>
<evidence type="ECO:0000313" key="5">
    <source>
        <dbReference type="EMBL" id="KHO63710.1"/>
    </source>
</evidence>
<dbReference type="EMBL" id="JTAK01000006">
    <property type="protein sequence ID" value="KHO63710.1"/>
    <property type="molecule type" value="Genomic_DNA"/>
</dbReference>
<dbReference type="PANTHER" id="PTHR30085:SF6">
    <property type="entry name" value="ABC TRANSPORTER GLUTAMINE-BINDING PROTEIN GLNH"/>
    <property type="match status" value="1"/>
</dbReference>
<dbReference type="RefSeq" id="WP_039607084.1">
    <property type="nucleotide sequence ID" value="NZ_FMUP01000004.1"/>
</dbReference>
<dbReference type="GO" id="GO:0005576">
    <property type="term" value="C:extracellular region"/>
    <property type="evidence" value="ECO:0007669"/>
    <property type="project" value="TreeGrafter"/>
</dbReference>